<keyword evidence="1" id="KW-0812">Transmembrane</keyword>
<keyword evidence="1" id="KW-0472">Membrane</keyword>
<name>A0ABS2KE69_9GAMM</name>
<gene>
    <name evidence="2" type="ORF">ISS99_08060</name>
</gene>
<evidence type="ECO:0000313" key="3">
    <source>
        <dbReference type="Proteomes" id="UP001430193"/>
    </source>
</evidence>
<comment type="caution">
    <text evidence="2">The sequence shown here is derived from an EMBL/GenBank/DDBJ whole genome shotgun (WGS) entry which is preliminary data.</text>
</comment>
<evidence type="ECO:0000313" key="2">
    <source>
        <dbReference type="EMBL" id="MBM7129476.1"/>
    </source>
</evidence>
<feature type="transmembrane region" description="Helical" evidence="1">
    <location>
        <begin position="100"/>
        <end position="117"/>
    </location>
</feature>
<feature type="transmembrane region" description="Helical" evidence="1">
    <location>
        <begin position="12"/>
        <end position="29"/>
    </location>
</feature>
<proteinExistence type="predicted"/>
<keyword evidence="3" id="KW-1185">Reference proteome</keyword>
<dbReference type="EMBL" id="JADIKF010000038">
    <property type="protein sequence ID" value="MBM7129476.1"/>
    <property type="molecule type" value="Genomic_DNA"/>
</dbReference>
<accession>A0ABS2KE69</accession>
<keyword evidence="1" id="KW-1133">Transmembrane helix</keyword>
<organism evidence="2 3">
    <name type="scientific">Dyella mobilis</name>
    <dbReference type="NCBI Taxonomy" id="1849582"/>
    <lineage>
        <taxon>Bacteria</taxon>
        <taxon>Pseudomonadati</taxon>
        <taxon>Pseudomonadota</taxon>
        <taxon>Gammaproteobacteria</taxon>
        <taxon>Lysobacterales</taxon>
        <taxon>Rhodanobacteraceae</taxon>
        <taxon>Dyella</taxon>
    </lineage>
</organism>
<feature type="transmembrane region" description="Helical" evidence="1">
    <location>
        <begin position="35"/>
        <end position="57"/>
    </location>
</feature>
<evidence type="ECO:0000256" key="1">
    <source>
        <dbReference type="SAM" id="Phobius"/>
    </source>
</evidence>
<reference evidence="2" key="1">
    <citation type="submission" date="2020-10" db="EMBL/GenBank/DDBJ databases">
        <title>Phylogeny of dyella-like bacteria.</title>
        <authorList>
            <person name="Fu J."/>
        </authorList>
    </citation>
    <scope>NUCLEOTIDE SEQUENCE</scope>
    <source>
        <strain evidence="2">DHON07</strain>
    </source>
</reference>
<sequence length="128" mass="13873">MFRSAAEAIGCWIAPIPIVGVGVVESILYTRFNAIAILLLLLIVYISALGFTLVFGYPLYRLLARLNAFRWWTSVLSGFAIGAAASALIGHHPTLLSKEVLINASAAAASGLLFWLIQQGRWRENVSA</sequence>
<dbReference type="Proteomes" id="UP001430193">
    <property type="component" value="Unassembled WGS sequence"/>
</dbReference>
<feature type="transmembrane region" description="Helical" evidence="1">
    <location>
        <begin position="69"/>
        <end position="88"/>
    </location>
</feature>
<dbReference type="RefSeq" id="WP_204631098.1">
    <property type="nucleotide sequence ID" value="NZ_BSOC01000003.1"/>
</dbReference>
<protein>
    <submittedName>
        <fullName evidence="2">Uncharacterized protein</fullName>
    </submittedName>
</protein>